<name>D5E4I6_PRIM1</name>
<keyword evidence="2 5" id="KW-0645">Protease</keyword>
<dbReference type="HOGENOM" id="CLU_961909_0_0_9"/>
<evidence type="ECO:0000256" key="3">
    <source>
        <dbReference type="ARBA" id="ARBA00022801"/>
    </source>
</evidence>
<feature type="active site" description="Charge relay system" evidence="5">
    <location>
        <position position="238"/>
    </location>
</feature>
<dbReference type="Pfam" id="PF00082">
    <property type="entry name" value="Peptidase_S8"/>
    <property type="match status" value="1"/>
</dbReference>
<dbReference type="PANTHER" id="PTHR43806:SF11">
    <property type="entry name" value="CEREVISIN-RELATED"/>
    <property type="match status" value="1"/>
</dbReference>
<keyword evidence="3 5" id="KW-0378">Hydrolase</keyword>
<dbReference type="GO" id="GO:0006508">
    <property type="term" value="P:proteolysis"/>
    <property type="evidence" value="ECO:0007669"/>
    <property type="project" value="UniProtKB-KW"/>
</dbReference>
<accession>D5E4I6</accession>
<dbReference type="KEGG" id="bmq:BMQ_pBM70171"/>
<dbReference type="Gene3D" id="3.40.50.200">
    <property type="entry name" value="Peptidase S8/S53 domain"/>
    <property type="match status" value="1"/>
</dbReference>
<feature type="transmembrane region" description="Helical" evidence="6">
    <location>
        <begin position="6"/>
        <end position="26"/>
    </location>
</feature>
<evidence type="ECO:0000256" key="4">
    <source>
        <dbReference type="ARBA" id="ARBA00022825"/>
    </source>
</evidence>
<organism evidence="8 9">
    <name type="scientific">Priestia megaterium (strain ATCC 12872 / QMB1551)</name>
    <name type="common">Bacillus megaterium</name>
    <dbReference type="NCBI Taxonomy" id="545693"/>
    <lineage>
        <taxon>Bacteria</taxon>
        <taxon>Bacillati</taxon>
        <taxon>Bacillota</taxon>
        <taxon>Bacilli</taxon>
        <taxon>Bacillales</taxon>
        <taxon>Bacillaceae</taxon>
        <taxon>Priestia</taxon>
    </lineage>
</organism>
<dbReference type="Proteomes" id="UP000000935">
    <property type="component" value="Plasmid pBM700"/>
</dbReference>
<dbReference type="InterPro" id="IPR000209">
    <property type="entry name" value="Peptidase_S8/S53_dom"/>
</dbReference>
<keyword evidence="6" id="KW-0472">Membrane</keyword>
<feature type="active site" description="Charge relay system" evidence="5">
    <location>
        <position position="72"/>
    </location>
</feature>
<dbReference type="GO" id="GO:0004252">
    <property type="term" value="F:serine-type endopeptidase activity"/>
    <property type="evidence" value="ECO:0007669"/>
    <property type="project" value="UniProtKB-UniRule"/>
</dbReference>
<dbReference type="EMBL" id="CP001990">
    <property type="protein sequence ID" value="ADE72711.1"/>
    <property type="molecule type" value="Genomic_DNA"/>
</dbReference>
<dbReference type="PROSITE" id="PS51892">
    <property type="entry name" value="SUBTILASE"/>
    <property type="match status" value="1"/>
</dbReference>
<evidence type="ECO:0000313" key="8">
    <source>
        <dbReference type="EMBL" id="ADE72711.1"/>
    </source>
</evidence>
<comment type="similarity">
    <text evidence="1 5">Belongs to the peptidase S8 family.</text>
</comment>
<keyword evidence="4 5" id="KW-0720">Serine protease</keyword>
<dbReference type="EC" id="3.4.21.-" evidence="8"/>
<evidence type="ECO:0000256" key="2">
    <source>
        <dbReference type="ARBA" id="ARBA00022670"/>
    </source>
</evidence>
<feature type="domain" description="Peptidase S8/S53" evidence="7">
    <location>
        <begin position="63"/>
        <end position="284"/>
    </location>
</feature>
<gene>
    <name evidence="8" type="ordered locus">BMQ_pBM70171</name>
</gene>
<feature type="active site" description="Charge relay system" evidence="5">
    <location>
        <position position="100"/>
    </location>
</feature>
<dbReference type="AlphaFoldDB" id="D5E4I6"/>
<sequence>MRSVKIKFIGLGIIIIILIGLCYSFMYSKELKVDKQVTKEEKKLSNENWYFSYLGFDKNHYTGKHVKVGVIDTNIDTTLQKKVEKYVSLTPITKEEAHLHGSKMLEVLYNVAPSADVYHYGISPSDEDVRPDFLVKAFKAALNENVSIINISLNFKKEIPALTPLLEKAHKQGVTVITSTGNEGLNTVNFPAGSSYTIAVNSVEKDGVIADYSNYGINVDFSLPGSATIDGKEEYGTSVSAILLTGMVARIMEKSDKNLNSDEIMRILQKMSGNKQKTLIVGYGTPKIN</sequence>
<evidence type="ECO:0000259" key="7">
    <source>
        <dbReference type="Pfam" id="PF00082"/>
    </source>
</evidence>
<protein>
    <submittedName>
        <fullName evidence="8">Peptidase families S8 and S53</fullName>
        <ecNumber evidence="8">3.4.21.-</ecNumber>
    </submittedName>
</protein>
<reference evidence="8 9" key="1">
    <citation type="journal article" date="2011" name="J. Bacteriol.">
        <title>Genome sequences of the biotechnologically important Bacillus megaterium strains QM B1551 and DSM319.</title>
        <authorList>
            <person name="Eppinger M."/>
            <person name="Bunk B."/>
            <person name="Johns M.A."/>
            <person name="Edirisinghe J.N."/>
            <person name="Kutumbaka K.K."/>
            <person name="Koenig S.S."/>
            <person name="Huot Creasy H."/>
            <person name="Rosovitz M.J."/>
            <person name="Riley D.R."/>
            <person name="Daugherty S."/>
            <person name="Martin M."/>
            <person name="Elbourne L.D."/>
            <person name="Paulsen I."/>
            <person name="Biedendieck R."/>
            <person name="Braun C."/>
            <person name="Grayburn S."/>
            <person name="Dhingra S."/>
            <person name="Lukyanchuk V."/>
            <person name="Ball B."/>
            <person name="Ul-Qamar R."/>
            <person name="Seibel J."/>
            <person name="Bremer E."/>
            <person name="Jahn D."/>
            <person name="Ravel J."/>
            <person name="Vary P.S."/>
        </authorList>
    </citation>
    <scope>NUCLEOTIDE SEQUENCE [LARGE SCALE GENOMIC DNA]</scope>
    <source>
        <strain evidence="9">ATCC 12872 / QMB1551</strain>
        <plasmid evidence="8">pBM700</plasmid>
    </source>
</reference>
<dbReference type="SUPFAM" id="SSF52743">
    <property type="entry name" value="Subtilisin-like"/>
    <property type="match status" value="1"/>
</dbReference>
<geneLocation type="plasmid" evidence="8 9">
    <name>pBM700</name>
</geneLocation>
<keyword evidence="6" id="KW-0812">Transmembrane</keyword>
<keyword evidence="8" id="KW-0614">Plasmid</keyword>
<evidence type="ECO:0000256" key="5">
    <source>
        <dbReference type="PROSITE-ProRule" id="PRU01240"/>
    </source>
</evidence>
<dbReference type="InterPro" id="IPR036852">
    <property type="entry name" value="Peptidase_S8/S53_dom_sf"/>
</dbReference>
<proteinExistence type="inferred from homology"/>
<evidence type="ECO:0000256" key="6">
    <source>
        <dbReference type="SAM" id="Phobius"/>
    </source>
</evidence>
<dbReference type="InterPro" id="IPR050131">
    <property type="entry name" value="Peptidase_S8_subtilisin-like"/>
</dbReference>
<dbReference type="PANTHER" id="PTHR43806">
    <property type="entry name" value="PEPTIDASE S8"/>
    <property type="match status" value="1"/>
</dbReference>
<keyword evidence="6" id="KW-1133">Transmembrane helix</keyword>
<evidence type="ECO:0000313" key="9">
    <source>
        <dbReference type="Proteomes" id="UP000000935"/>
    </source>
</evidence>
<keyword evidence="9" id="KW-1185">Reference proteome</keyword>
<dbReference type="RefSeq" id="WP_013060098.1">
    <property type="nucleotide sequence ID" value="NC_014023.1"/>
</dbReference>
<evidence type="ECO:0000256" key="1">
    <source>
        <dbReference type="ARBA" id="ARBA00011073"/>
    </source>
</evidence>